<dbReference type="GeneID" id="90038158"/>
<feature type="transmembrane region" description="Helical" evidence="5">
    <location>
        <begin position="112"/>
        <end position="129"/>
    </location>
</feature>
<evidence type="ECO:0000256" key="4">
    <source>
        <dbReference type="ARBA" id="ARBA00023136"/>
    </source>
</evidence>
<evidence type="ECO:0000256" key="2">
    <source>
        <dbReference type="ARBA" id="ARBA00022692"/>
    </source>
</evidence>
<feature type="transmembrane region" description="Helical" evidence="5">
    <location>
        <begin position="310"/>
        <end position="330"/>
    </location>
</feature>
<feature type="transmembrane region" description="Helical" evidence="5">
    <location>
        <begin position="270"/>
        <end position="289"/>
    </location>
</feature>
<dbReference type="Proteomes" id="UP001498771">
    <property type="component" value="Unassembled WGS sequence"/>
</dbReference>
<feature type="transmembrane region" description="Helical" evidence="5">
    <location>
        <begin position="439"/>
        <end position="461"/>
    </location>
</feature>
<evidence type="ECO:0000313" key="7">
    <source>
        <dbReference type="EMBL" id="KAK7204953.1"/>
    </source>
</evidence>
<dbReference type="Gene3D" id="1.20.1250.20">
    <property type="entry name" value="MFS general substrate transporter like domains"/>
    <property type="match status" value="1"/>
</dbReference>
<proteinExistence type="predicted"/>
<evidence type="ECO:0000256" key="1">
    <source>
        <dbReference type="ARBA" id="ARBA00004141"/>
    </source>
</evidence>
<dbReference type="InterPro" id="IPR020846">
    <property type="entry name" value="MFS_dom"/>
</dbReference>
<feature type="transmembrane region" description="Helical" evidence="5">
    <location>
        <begin position="174"/>
        <end position="196"/>
    </location>
</feature>
<dbReference type="Pfam" id="PF07690">
    <property type="entry name" value="MFS_1"/>
    <property type="match status" value="1"/>
</dbReference>
<feature type="transmembrane region" description="Helical" evidence="5">
    <location>
        <begin position="202"/>
        <end position="220"/>
    </location>
</feature>
<dbReference type="PANTHER" id="PTHR42718">
    <property type="entry name" value="MAJOR FACILITATOR SUPERFAMILY MULTIDRUG TRANSPORTER MFSC"/>
    <property type="match status" value="1"/>
</dbReference>
<feature type="domain" description="Major facilitator superfamily (MFS) profile" evidence="6">
    <location>
        <begin position="45"/>
        <end position="505"/>
    </location>
</feature>
<protein>
    <submittedName>
        <fullName evidence="7">Major facilitator superfamily domain-containing protein</fullName>
    </submittedName>
</protein>
<keyword evidence="8" id="KW-1185">Reference proteome</keyword>
<evidence type="ECO:0000256" key="5">
    <source>
        <dbReference type="SAM" id="Phobius"/>
    </source>
</evidence>
<dbReference type="PROSITE" id="PS50850">
    <property type="entry name" value="MFS"/>
    <property type="match status" value="1"/>
</dbReference>
<gene>
    <name evidence="7" type="ORF">BZA70DRAFT_278739</name>
</gene>
<feature type="transmembrane region" description="Helical" evidence="5">
    <location>
        <begin position="374"/>
        <end position="392"/>
    </location>
</feature>
<reference evidence="7 8" key="1">
    <citation type="submission" date="2024-03" db="EMBL/GenBank/DDBJ databases">
        <title>Genome-scale model development and genomic sequencing of the oleaginous clade Lipomyces.</title>
        <authorList>
            <consortium name="Lawrence Berkeley National Laboratory"/>
            <person name="Czajka J.J."/>
            <person name="Han Y."/>
            <person name="Kim J."/>
            <person name="Mondo S.J."/>
            <person name="Hofstad B.A."/>
            <person name="Robles A."/>
            <person name="Haridas S."/>
            <person name="Riley R."/>
            <person name="LaButti K."/>
            <person name="Pangilinan J."/>
            <person name="Andreopoulos W."/>
            <person name="Lipzen A."/>
            <person name="Yan J."/>
            <person name="Wang M."/>
            <person name="Ng V."/>
            <person name="Grigoriev I.V."/>
            <person name="Spatafora J.W."/>
            <person name="Magnuson J.K."/>
            <person name="Baker S.E."/>
            <person name="Pomraning K.R."/>
        </authorList>
    </citation>
    <scope>NUCLEOTIDE SEQUENCE [LARGE SCALE GENOMIC DNA]</scope>
    <source>
        <strain evidence="7 8">Phaff 52-87</strain>
    </source>
</reference>
<comment type="caution">
    <text evidence="7">The sequence shown here is derived from an EMBL/GenBank/DDBJ whole genome shotgun (WGS) entry which is preliminary data.</text>
</comment>
<keyword evidence="3 5" id="KW-1133">Transmembrane helix</keyword>
<organism evidence="7 8">
    <name type="scientific">Myxozyma melibiosi</name>
    <dbReference type="NCBI Taxonomy" id="54550"/>
    <lineage>
        <taxon>Eukaryota</taxon>
        <taxon>Fungi</taxon>
        <taxon>Dikarya</taxon>
        <taxon>Ascomycota</taxon>
        <taxon>Saccharomycotina</taxon>
        <taxon>Lipomycetes</taxon>
        <taxon>Lipomycetales</taxon>
        <taxon>Lipomycetaceae</taxon>
        <taxon>Myxozyma</taxon>
    </lineage>
</organism>
<evidence type="ECO:0000256" key="3">
    <source>
        <dbReference type="ARBA" id="ARBA00022989"/>
    </source>
</evidence>
<dbReference type="SUPFAM" id="SSF103473">
    <property type="entry name" value="MFS general substrate transporter"/>
    <property type="match status" value="1"/>
</dbReference>
<dbReference type="InterPro" id="IPR036259">
    <property type="entry name" value="MFS_trans_sf"/>
</dbReference>
<keyword evidence="2 5" id="KW-0812">Transmembrane</keyword>
<feature type="transmembrane region" description="Helical" evidence="5">
    <location>
        <begin position="141"/>
        <end position="162"/>
    </location>
</feature>
<feature type="transmembrane region" description="Helical" evidence="5">
    <location>
        <begin position="398"/>
        <end position="418"/>
    </location>
</feature>
<evidence type="ECO:0000313" key="8">
    <source>
        <dbReference type="Proteomes" id="UP001498771"/>
    </source>
</evidence>
<name>A0ABR1F531_9ASCO</name>
<sequence length="532" mass="56879">MAEPDSEQPPAVADEKQLSQAAYRALPYSDIRPPVYRSTAQEIAVTIALTFGAALASSNLGASQIALAHIGRSFDLSGAKLSWAVSAFSLSAGSFVLLLASIADHIGRKRMVLISYTWYTLWTLIGGFMKNEIVFFVFRGFQGLSGAATIPAAVGILGATYTSGKRKNRVMATYGAGAPLGFVIGIVVGGICSQFISWRASFWFFAIEYALFAVVVYFLVPPDEAMDWTETKAALAKIDYIGASLSTVSLVVIVFALTQSGVASRGWGEPYVIALLVVGVVLFAVFVAWESKAAHPLMPLYIWKYPRFALCMLIVACGFMNFLGVINYYLTLFFQDVRGASAILTTAYLIPQAVAGIIVNIIAALTLHIIPGRILMLIANLAFFGSSLLWALQPMHMSYWPMAFPAICLSVVGADLCFNVANLHTLSTVPPESQSTAAGIFNTVMQLAAAIGIAASSTAVDAAYNYSTHTGAERTYDSYKAAFWFGCGISGVGVIASVFLKVGVTGNQKAIETEDELESSPVSSESKDMAVL</sequence>
<feature type="transmembrane region" description="Helical" evidence="5">
    <location>
        <begin position="81"/>
        <end position="100"/>
    </location>
</feature>
<feature type="transmembrane region" description="Helical" evidence="5">
    <location>
        <begin position="481"/>
        <end position="500"/>
    </location>
</feature>
<evidence type="ECO:0000259" key="6">
    <source>
        <dbReference type="PROSITE" id="PS50850"/>
    </source>
</evidence>
<dbReference type="RefSeq" id="XP_064767986.1">
    <property type="nucleotide sequence ID" value="XM_064912646.1"/>
</dbReference>
<dbReference type="Gene3D" id="1.20.1720.10">
    <property type="entry name" value="Multidrug resistance protein D"/>
    <property type="match status" value="1"/>
</dbReference>
<dbReference type="EMBL" id="JBBJBU010000006">
    <property type="protein sequence ID" value="KAK7204953.1"/>
    <property type="molecule type" value="Genomic_DNA"/>
</dbReference>
<dbReference type="InterPro" id="IPR011701">
    <property type="entry name" value="MFS"/>
</dbReference>
<dbReference type="PANTHER" id="PTHR42718:SF23">
    <property type="entry name" value="MAJOR FACILITATOR SUPERFAMILY (MFS) PROFILE DOMAIN-CONTAINING PROTEIN"/>
    <property type="match status" value="1"/>
</dbReference>
<keyword evidence="4 5" id="KW-0472">Membrane</keyword>
<feature type="transmembrane region" description="Helical" evidence="5">
    <location>
        <begin position="240"/>
        <end position="258"/>
    </location>
</feature>
<comment type="subcellular location">
    <subcellularLocation>
        <location evidence="1">Membrane</location>
        <topology evidence="1">Multi-pass membrane protein</topology>
    </subcellularLocation>
</comment>
<accession>A0ABR1F531</accession>
<feature type="transmembrane region" description="Helical" evidence="5">
    <location>
        <begin position="342"/>
        <end position="367"/>
    </location>
</feature>